<sequence length="92" mass="9803">MAKGLKACPRGSVRTAGISAHSHLPSSLIDETPRGGLVEAGGDAWSTEAGPALRTVAPGVWRHRRTTHGRCVRAVRQPSRSAFSVDFPNPNY</sequence>
<accession>A0A4V6Y8T6</accession>
<protein>
    <submittedName>
        <fullName evidence="1">Uncharacterized protein</fullName>
    </submittedName>
</protein>
<gene>
    <name evidence="1" type="ORF">SEVIR_2G104100v2</name>
</gene>
<proteinExistence type="predicted"/>
<organism evidence="1 2">
    <name type="scientific">Setaria viridis</name>
    <name type="common">Green bristlegrass</name>
    <name type="synonym">Setaria italica subsp. viridis</name>
    <dbReference type="NCBI Taxonomy" id="4556"/>
    <lineage>
        <taxon>Eukaryota</taxon>
        <taxon>Viridiplantae</taxon>
        <taxon>Streptophyta</taxon>
        <taxon>Embryophyta</taxon>
        <taxon>Tracheophyta</taxon>
        <taxon>Spermatophyta</taxon>
        <taxon>Magnoliopsida</taxon>
        <taxon>Liliopsida</taxon>
        <taxon>Poales</taxon>
        <taxon>Poaceae</taxon>
        <taxon>PACMAD clade</taxon>
        <taxon>Panicoideae</taxon>
        <taxon>Panicodae</taxon>
        <taxon>Paniceae</taxon>
        <taxon>Cenchrinae</taxon>
        <taxon>Setaria</taxon>
    </lineage>
</organism>
<evidence type="ECO:0000313" key="1">
    <source>
        <dbReference type="EMBL" id="TKW31406.1"/>
    </source>
</evidence>
<evidence type="ECO:0000313" key="2">
    <source>
        <dbReference type="Proteomes" id="UP000298652"/>
    </source>
</evidence>
<dbReference type="Gramene" id="TKW31406">
    <property type="protein sequence ID" value="TKW31406"/>
    <property type="gene ID" value="SEVIR_2G104100v2"/>
</dbReference>
<name>A0A4V6Y8T6_SETVI</name>
<reference evidence="1" key="1">
    <citation type="submission" date="2019-03" db="EMBL/GenBank/DDBJ databases">
        <title>WGS assembly of Setaria viridis.</title>
        <authorList>
            <person name="Huang P."/>
            <person name="Jenkins J."/>
            <person name="Grimwood J."/>
            <person name="Barry K."/>
            <person name="Healey A."/>
            <person name="Mamidi S."/>
            <person name="Sreedasyam A."/>
            <person name="Shu S."/>
            <person name="Feldman M."/>
            <person name="Wu J."/>
            <person name="Yu Y."/>
            <person name="Chen C."/>
            <person name="Johnson J."/>
            <person name="Rokhsar D."/>
            <person name="Baxter I."/>
            <person name="Schmutz J."/>
            <person name="Brutnell T."/>
            <person name="Kellogg E."/>
        </authorList>
    </citation>
    <scope>NUCLEOTIDE SEQUENCE [LARGE SCALE GENOMIC DNA]</scope>
</reference>
<keyword evidence="2" id="KW-1185">Reference proteome</keyword>
<dbReference type="Proteomes" id="UP000298652">
    <property type="component" value="Chromosome 2"/>
</dbReference>
<dbReference type="EMBL" id="CM016553">
    <property type="protein sequence ID" value="TKW31406.1"/>
    <property type="molecule type" value="Genomic_DNA"/>
</dbReference>
<dbReference type="AlphaFoldDB" id="A0A4V6Y8T6"/>